<dbReference type="PANTHER" id="PTHR15272:SF0">
    <property type="entry name" value="CHROMATIN ASSEMBLY FACTOR 1 SUBUNIT A"/>
    <property type="match status" value="1"/>
</dbReference>
<name>A0AA40KB02_9PEZI</name>
<feature type="compositionally biased region" description="Basic and acidic residues" evidence="5">
    <location>
        <begin position="41"/>
        <end position="52"/>
    </location>
</feature>
<gene>
    <name evidence="7" type="ORF">B0T18DRAFT_426726</name>
</gene>
<dbReference type="AlphaFoldDB" id="A0AA40KB02"/>
<feature type="region of interest" description="Disordered" evidence="5">
    <location>
        <begin position="411"/>
        <end position="431"/>
    </location>
</feature>
<evidence type="ECO:0000256" key="3">
    <source>
        <dbReference type="ARBA" id="ARBA00023204"/>
    </source>
</evidence>
<dbReference type="Proteomes" id="UP001172155">
    <property type="component" value="Unassembled WGS sequence"/>
</dbReference>
<sequence length="632" mass="69481">MVPPLFDVTNTRQEPGARKRSHEDFSKPDSSDAVQAQGADSSDHPVESLSDKENDDDAASADRMDCTPDVAEPPSSPLSNPPSREATPRKDAAAVAQGTPVASTSATSPKGTTKAKSPKSAASKTTGEPPAKKPKLTFAEKEVEKAVERAQKEAAKAKKAAEVEAAKLEKEAARQVAKAKKAAELEDKRQKAEQKKAEKQAKEAELLKKAVNHQVEKMIMANFLKPKEKTVKTEKTEVAMADAPSTSSRTAYDKLFRPFFIKPNVTVAKQPSEMDEKTREAKSKILEAYVDGSQEHVPTQLCDNVLDVLQIPFRTRRGRPYPSVKDIMAKHHGSSMSMAIDLTKDSHNQALKALETVPVKSLKFREDVRPPYVGTVSGLPAGFSSLRKVAIHPATRVIPTLDYDYDSEAEWQEDDGEDVDLDDMDDEEVDHDEDMDDFLDDSEDVGPARPAFSGGMEPKSTGLCWENYNRLNNTTKTYKFRMEFMLETLEHHSLIDPFSDAYWKPARCTAPAAAAATAASKAASGSSLSATSAAGLKPGFQTLPKRAAPPKRTMAPALEEEFKEYMKIKSHIKRTGLVEVFWSEHPGSVKTQLYALFDALTEPAMVDMEATGGTRKQRKHWKFRDDVQMAAS</sequence>
<dbReference type="GO" id="GO:0006334">
    <property type="term" value="P:nucleosome assembly"/>
    <property type="evidence" value="ECO:0007669"/>
    <property type="project" value="TreeGrafter"/>
</dbReference>
<dbReference type="InterPro" id="IPR022043">
    <property type="entry name" value="CAF1A_DD"/>
</dbReference>
<keyword evidence="3" id="KW-0234">DNA repair</keyword>
<feature type="compositionally biased region" description="Low complexity" evidence="5">
    <location>
        <begin position="102"/>
        <end position="127"/>
    </location>
</feature>
<dbReference type="PANTHER" id="PTHR15272">
    <property type="entry name" value="CHROMATIN ASSEMBLY FACTOR 1 SUBUNIT A CAF-1 SUBUNIT A"/>
    <property type="match status" value="1"/>
</dbReference>
<feature type="compositionally biased region" description="Basic and acidic residues" evidence="5">
    <location>
        <begin position="15"/>
        <end position="30"/>
    </location>
</feature>
<keyword evidence="2" id="KW-0227">DNA damage</keyword>
<evidence type="ECO:0000256" key="2">
    <source>
        <dbReference type="ARBA" id="ARBA00022763"/>
    </source>
</evidence>
<comment type="caution">
    <text evidence="7">The sequence shown here is derived from an EMBL/GenBank/DDBJ whole genome shotgun (WGS) entry which is preliminary data.</text>
</comment>
<reference evidence="7" key="1">
    <citation type="submission" date="2023-06" db="EMBL/GenBank/DDBJ databases">
        <title>Genome-scale phylogeny and comparative genomics of the fungal order Sordariales.</title>
        <authorList>
            <consortium name="Lawrence Berkeley National Laboratory"/>
            <person name="Hensen N."/>
            <person name="Bonometti L."/>
            <person name="Westerberg I."/>
            <person name="Brannstrom I.O."/>
            <person name="Guillou S."/>
            <person name="Cros-Aarteil S."/>
            <person name="Calhoun S."/>
            <person name="Haridas S."/>
            <person name="Kuo A."/>
            <person name="Mondo S."/>
            <person name="Pangilinan J."/>
            <person name="Riley R."/>
            <person name="LaButti K."/>
            <person name="Andreopoulos B."/>
            <person name="Lipzen A."/>
            <person name="Chen C."/>
            <person name="Yanf M."/>
            <person name="Daum C."/>
            <person name="Ng V."/>
            <person name="Clum A."/>
            <person name="Steindorff A."/>
            <person name="Ohm R."/>
            <person name="Martin F."/>
            <person name="Silar P."/>
            <person name="Natvig D."/>
            <person name="Lalanne C."/>
            <person name="Gautier V."/>
            <person name="Ament-velasquez S.L."/>
            <person name="Kruys A."/>
            <person name="Hutchinson M.I."/>
            <person name="Powell A.J."/>
            <person name="Barry K."/>
            <person name="Miller A.N."/>
            <person name="Grigoriev I.V."/>
            <person name="Debuchy R."/>
            <person name="Gladieux P."/>
            <person name="Thoren M.H."/>
            <person name="Johannesson H."/>
        </authorList>
    </citation>
    <scope>NUCLEOTIDE SEQUENCE</scope>
    <source>
        <strain evidence="7">SMH3187-1</strain>
    </source>
</reference>
<proteinExistence type="predicted"/>
<evidence type="ECO:0000256" key="1">
    <source>
        <dbReference type="ARBA" id="ARBA00004123"/>
    </source>
</evidence>
<protein>
    <submittedName>
        <fullName evidence="7">Chromatin assembly factor 1 subunit A-domain-containing protein</fullName>
    </submittedName>
</protein>
<evidence type="ECO:0000313" key="7">
    <source>
        <dbReference type="EMBL" id="KAK0752206.1"/>
    </source>
</evidence>
<evidence type="ECO:0000259" key="6">
    <source>
        <dbReference type="Pfam" id="PF12253"/>
    </source>
</evidence>
<feature type="region of interest" description="Disordered" evidence="5">
    <location>
        <begin position="1"/>
        <end position="144"/>
    </location>
</feature>
<dbReference type="GO" id="GO:0033186">
    <property type="term" value="C:CAF-1 complex"/>
    <property type="evidence" value="ECO:0007669"/>
    <property type="project" value="TreeGrafter"/>
</dbReference>
<comment type="subcellular location">
    <subcellularLocation>
        <location evidence="1">Nucleus</location>
    </subcellularLocation>
</comment>
<dbReference type="Pfam" id="PF12253">
    <property type="entry name" value="CAF1A_dimeriz"/>
    <property type="match status" value="1"/>
</dbReference>
<keyword evidence="4" id="KW-0539">Nucleus</keyword>
<organism evidence="7 8">
    <name type="scientific">Schizothecium vesticola</name>
    <dbReference type="NCBI Taxonomy" id="314040"/>
    <lineage>
        <taxon>Eukaryota</taxon>
        <taxon>Fungi</taxon>
        <taxon>Dikarya</taxon>
        <taxon>Ascomycota</taxon>
        <taxon>Pezizomycotina</taxon>
        <taxon>Sordariomycetes</taxon>
        <taxon>Sordariomycetidae</taxon>
        <taxon>Sordariales</taxon>
        <taxon>Schizotheciaceae</taxon>
        <taxon>Schizothecium</taxon>
    </lineage>
</organism>
<keyword evidence="8" id="KW-1185">Reference proteome</keyword>
<feature type="domain" description="Chromatin assembly factor 1 subunit A dimerization" evidence="6">
    <location>
        <begin position="360"/>
        <end position="434"/>
    </location>
</feature>
<evidence type="ECO:0000256" key="4">
    <source>
        <dbReference type="ARBA" id="ARBA00023242"/>
    </source>
</evidence>
<evidence type="ECO:0000313" key="8">
    <source>
        <dbReference type="Proteomes" id="UP001172155"/>
    </source>
</evidence>
<dbReference type="GO" id="GO:0005634">
    <property type="term" value="C:nucleus"/>
    <property type="evidence" value="ECO:0007669"/>
    <property type="project" value="UniProtKB-SubCell"/>
</dbReference>
<evidence type="ECO:0000256" key="5">
    <source>
        <dbReference type="SAM" id="MobiDB-lite"/>
    </source>
</evidence>
<dbReference type="EMBL" id="JAUKUD010000002">
    <property type="protein sequence ID" value="KAK0752206.1"/>
    <property type="molecule type" value="Genomic_DNA"/>
</dbReference>
<accession>A0AA40KB02</accession>
<dbReference type="GO" id="GO:0006281">
    <property type="term" value="P:DNA repair"/>
    <property type="evidence" value="ECO:0007669"/>
    <property type="project" value="UniProtKB-KW"/>
</dbReference>